<protein>
    <recommendedName>
        <fullName evidence="4">UBZ4-type domain-containing protein</fullName>
    </recommendedName>
</protein>
<organism evidence="2 3">
    <name type="scientific">Macrophomina phaseolina (strain MS6)</name>
    <name type="common">Charcoal rot fungus</name>
    <dbReference type="NCBI Taxonomy" id="1126212"/>
    <lineage>
        <taxon>Eukaryota</taxon>
        <taxon>Fungi</taxon>
        <taxon>Dikarya</taxon>
        <taxon>Ascomycota</taxon>
        <taxon>Pezizomycotina</taxon>
        <taxon>Dothideomycetes</taxon>
        <taxon>Dothideomycetes incertae sedis</taxon>
        <taxon>Botryosphaeriales</taxon>
        <taxon>Botryosphaeriaceae</taxon>
        <taxon>Macrophomina</taxon>
    </lineage>
</organism>
<evidence type="ECO:0000256" key="1">
    <source>
        <dbReference type="SAM" id="MobiDB-lite"/>
    </source>
</evidence>
<dbReference type="Proteomes" id="UP000007129">
    <property type="component" value="Unassembled WGS sequence"/>
</dbReference>
<evidence type="ECO:0000313" key="3">
    <source>
        <dbReference type="Proteomes" id="UP000007129"/>
    </source>
</evidence>
<dbReference type="PANTHER" id="PTHR40069">
    <property type="entry name" value="YWBE PROTEIN"/>
    <property type="match status" value="1"/>
</dbReference>
<dbReference type="EMBL" id="AHHD01000495">
    <property type="protein sequence ID" value="EKG11285.1"/>
    <property type="molecule type" value="Genomic_DNA"/>
</dbReference>
<accession>K2S3G4</accession>
<dbReference type="AlphaFoldDB" id="K2S3G4"/>
<dbReference type="InterPro" id="IPR019240">
    <property type="entry name" value="DUF2196"/>
</dbReference>
<dbReference type="Pfam" id="PF09962">
    <property type="entry name" value="DUF2196"/>
    <property type="match status" value="1"/>
</dbReference>
<proteinExistence type="predicted"/>
<dbReference type="VEuPathDB" id="FungiDB:MPH_11630"/>
<evidence type="ECO:0000313" key="2">
    <source>
        <dbReference type="EMBL" id="EKG11285.1"/>
    </source>
</evidence>
<sequence length="219" mass="23432">MMQRPRNRQGRPPQSQSADRGRGRGGRGRGGPARGGRFNSHAASSVPTVQQVVSGAHVSIVLKVDQPTGRQVQGTVADVLTSGNHPRGIKVRLVDGRVGRVQRMATEAEARAGSEGLSNLGRNGESHGGMHRAVTTATRTSRFDIRHRDVREEEEMDAPPVGYSLGAFLPPGHPLQEQHNSPTPDATPALSSATQVCPVCNQFEGDEIAVAHHVNSHFE</sequence>
<comment type="caution">
    <text evidence="2">The sequence shown here is derived from an EMBL/GenBank/DDBJ whole genome shotgun (WGS) entry which is preliminary data.</text>
</comment>
<feature type="compositionally biased region" description="Polar residues" evidence="1">
    <location>
        <begin position="177"/>
        <end position="190"/>
    </location>
</feature>
<reference evidence="2 3" key="1">
    <citation type="journal article" date="2012" name="BMC Genomics">
        <title>Tools to kill: Genome of one of the most destructive plant pathogenic fungi Macrophomina phaseolina.</title>
        <authorList>
            <person name="Islam M.S."/>
            <person name="Haque M.S."/>
            <person name="Islam M.M."/>
            <person name="Emdad E.M."/>
            <person name="Halim A."/>
            <person name="Hossen Q.M.M."/>
            <person name="Hossain M.Z."/>
            <person name="Ahmed B."/>
            <person name="Rahim S."/>
            <person name="Rahman M.S."/>
            <person name="Alam M.M."/>
            <person name="Hou S."/>
            <person name="Wan X."/>
            <person name="Saito J.A."/>
            <person name="Alam M."/>
        </authorList>
    </citation>
    <scope>NUCLEOTIDE SEQUENCE [LARGE SCALE GENOMIC DNA]</scope>
    <source>
        <strain evidence="2 3">MS6</strain>
    </source>
</reference>
<feature type="region of interest" description="Disordered" evidence="1">
    <location>
        <begin position="1"/>
        <end position="46"/>
    </location>
</feature>
<name>K2S3G4_MACPH</name>
<dbReference type="HOGENOM" id="CLU_085124_0_0_1"/>
<dbReference type="PANTHER" id="PTHR40069:SF1">
    <property type="entry name" value="YWBE PROTEIN"/>
    <property type="match status" value="1"/>
</dbReference>
<feature type="region of interest" description="Disordered" evidence="1">
    <location>
        <begin position="108"/>
        <end position="132"/>
    </location>
</feature>
<evidence type="ECO:0008006" key="4">
    <source>
        <dbReference type="Google" id="ProtNLM"/>
    </source>
</evidence>
<dbReference type="NCBIfam" id="TIGR03833">
    <property type="entry name" value="YwbE family protein"/>
    <property type="match status" value="1"/>
</dbReference>
<dbReference type="OrthoDB" id="20105at2759"/>
<dbReference type="eggNOG" id="ENOG502SA6U">
    <property type="taxonomic scope" value="Eukaryota"/>
</dbReference>
<dbReference type="InParanoid" id="K2S3G4"/>
<gene>
    <name evidence="2" type="ORF">MPH_11630</name>
</gene>
<feature type="region of interest" description="Disordered" evidence="1">
    <location>
        <begin position="170"/>
        <end position="190"/>
    </location>
</feature>